<dbReference type="InterPro" id="IPR013653">
    <property type="entry name" value="GCN5-like_dom"/>
</dbReference>
<reference evidence="3" key="1">
    <citation type="submission" date="2016-10" db="EMBL/GenBank/DDBJ databases">
        <authorList>
            <person name="Varghese N."/>
            <person name="Submissions S."/>
        </authorList>
    </citation>
    <scope>NUCLEOTIDE SEQUENCE [LARGE SCALE GENOMIC DNA]</scope>
    <source>
        <strain evidence="3">DSM 18609</strain>
    </source>
</reference>
<evidence type="ECO:0000313" key="2">
    <source>
        <dbReference type="EMBL" id="SDD35389.1"/>
    </source>
</evidence>
<dbReference type="RefSeq" id="WP_090769158.1">
    <property type="nucleotide sequence ID" value="NZ_FMZH01000005.1"/>
</dbReference>
<evidence type="ECO:0000259" key="1">
    <source>
        <dbReference type="PROSITE" id="PS51186"/>
    </source>
</evidence>
<gene>
    <name evidence="2" type="ORF">SAMN04488024_105210</name>
</gene>
<evidence type="ECO:0000313" key="3">
    <source>
        <dbReference type="Proteomes" id="UP000199455"/>
    </source>
</evidence>
<dbReference type="Proteomes" id="UP000199455">
    <property type="component" value="Unassembled WGS sequence"/>
</dbReference>
<dbReference type="InterPro" id="IPR016181">
    <property type="entry name" value="Acyl_CoA_acyltransferase"/>
</dbReference>
<keyword evidence="2" id="KW-0808">Transferase</keyword>
<proteinExistence type="predicted"/>
<dbReference type="SUPFAM" id="SSF55729">
    <property type="entry name" value="Acyl-CoA N-acyltransferases (Nat)"/>
    <property type="match status" value="1"/>
</dbReference>
<sequence>MEHLLDNPIFHALNTAHGHFAKGTDEVKYYLKDIAAFAGLKDNSAENLQTLYEISEPDSLFVVFSKTPLTIAAPWTLLLQIDMFQLVYEGPNVTEGANKELADLNHSHITEMAALVELTKPGPFLSKTIELGNYTGIFAENQLIAMAGHRFFPAPYREVSAVCTHPDHLGKGHAFKILQEQIRRILNRKEIPFLHVKNDNLGAIKLYEKLGFKIRTEMTAYVIKKVEDGEPENVSK</sequence>
<protein>
    <submittedName>
        <fullName evidence="2">Predicted acetyltransferase, GNAT family</fullName>
    </submittedName>
</protein>
<keyword evidence="3" id="KW-1185">Reference proteome</keyword>
<dbReference type="AlphaFoldDB" id="A0A1G6U223"/>
<feature type="domain" description="N-acetyltransferase" evidence="1">
    <location>
        <begin position="88"/>
        <end position="233"/>
    </location>
</feature>
<accession>A0A1G6U223</accession>
<dbReference type="PROSITE" id="PS51186">
    <property type="entry name" value="GNAT"/>
    <property type="match status" value="1"/>
</dbReference>
<dbReference type="GO" id="GO:0016747">
    <property type="term" value="F:acyltransferase activity, transferring groups other than amino-acyl groups"/>
    <property type="evidence" value="ECO:0007669"/>
    <property type="project" value="InterPro"/>
</dbReference>
<name>A0A1G6U223_9SPHI</name>
<dbReference type="Gene3D" id="3.40.630.30">
    <property type="match status" value="1"/>
</dbReference>
<dbReference type="EMBL" id="FMZH01000005">
    <property type="protein sequence ID" value="SDD35389.1"/>
    <property type="molecule type" value="Genomic_DNA"/>
</dbReference>
<dbReference type="STRING" id="390242.SAMN04488024_105210"/>
<dbReference type="Pfam" id="PF08445">
    <property type="entry name" value="FR47"/>
    <property type="match status" value="1"/>
</dbReference>
<dbReference type="InterPro" id="IPR000182">
    <property type="entry name" value="GNAT_dom"/>
</dbReference>
<organism evidence="2 3">
    <name type="scientific">Pedobacter soli</name>
    <dbReference type="NCBI Taxonomy" id="390242"/>
    <lineage>
        <taxon>Bacteria</taxon>
        <taxon>Pseudomonadati</taxon>
        <taxon>Bacteroidota</taxon>
        <taxon>Sphingobacteriia</taxon>
        <taxon>Sphingobacteriales</taxon>
        <taxon>Sphingobacteriaceae</taxon>
        <taxon>Pedobacter</taxon>
    </lineage>
</organism>